<protein>
    <submittedName>
        <fullName evidence="2">GNAT family N-acetyltransferase</fullName>
    </submittedName>
</protein>
<dbReference type="Gene3D" id="3.40.630.30">
    <property type="match status" value="1"/>
</dbReference>
<feature type="domain" description="N-acetyltransferase" evidence="1">
    <location>
        <begin position="6"/>
        <end position="160"/>
    </location>
</feature>
<dbReference type="SUPFAM" id="SSF55729">
    <property type="entry name" value="Acyl-CoA N-acyltransferases (Nat)"/>
    <property type="match status" value="1"/>
</dbReference>
<evidence type="ECO:0000313" key="2">
    <source>
        <dbReference type="EMBL" id="MDY0409185.1"/>
    </source>
</evidence>
<gene>
    <name evidence="2" type="ORF">RWD45_12205</name>
</gene>
<comment type="caution">
    <text evidence="2">The sequence shown here is derived from an EMBL/GenBank/DDBJ whole genome shotgun (WGS) entry which is preliminary data.</text>
</comment>
<dbReference type="EMBL" id="JAWDIQ010000002">
    <property type="protein sequence ID" value="MDY0409185.1"/>
    <property type="molecule type" value="Genomic_DNA"/>
</dbReference>
<dbReference type="InterPro" id="IPR000182">
    <property type="entry name" value="GNAT_dom"/>
</dbReference>
<dbReference type="Pfam" id="PF00583">
    <property type="entry name" value="Acetyltransf_1"/>
    <property type="match status" value="1"/>
</dbReference>
<evidence type="ECO:0000313" key="3">
    <source>
        <dbReference type="Proteomes" id="UP001275315"/>
    </source>
</evidence>
<evidence type="ECO:0000259" key="1">
    <source>
        <dbReference type="PROSITE" id="PS51186"/>
    </source>
</evidence>
<keyword evidence="3" id="KW-1185">Reference proteome</keyword>
<name>A0ABU5CS44_9BACI</name>
<dbReference type="RefSeq" id="WP_320379994.1">
    <property type="nucleotide sequence ID" value="NZ_JAWDIQ010000002.1"/>
</dbReference>
<reference evidence="2 3" key="1">
    <citation type="submission" date="2023-10" db="EMBL/GenBank/DDBJ databases">
        <title>Virgibacillus soli CC-YMP-6 genome.</title>
        <authorList>
            <person name="Miliotis G."/>
            <person name="Sengupta P."/>
            <person name="Hameed A."/>
            <person name="Chuvochina M."/>
            <person name="Mcdonagh F."/>
            <person name="Simpson A.C."/>
            <person name="Singh N.K."/>
            <person name="Rekha P.D."/>
            <person name="Raman K."/>
            <person name="Hugenholtz P."/>
            <person name="Venkateswaran K."/>
        </authorList>
    </citation>
    <scope>NUCLEOTIDE SEQUENCE [LARGE SCALE GENOMIC DNA]</scope>
    <source>
        <strain evidence="2 3">CC-YMP-6</strain>
    </source>
</reference>
<proteinExistence type="predicted"/>
<dbReference type="PROSITE" id="PS51186">
    <property type="entry name" value="GNAT"/>
    <property type="match status" value="1"/>
</dbReference>
<dbReference type="InterPro" id="IPR016181">
    <property type="entry name" value="Acyl_CoA_acyltransferase"/>
</dbReference>
<organism evidence="2 3">
    <name type="scientific">Paracerasibacillus soli</name>
    <dbReference type="NCBI Taxonomy" id="480284"/>
    <lineage>
        <taxon>Bacteria</taxon>
        <taxon>Bacillati</taxon>
        <taxon>Bacillota</taxon>
        <taxon>Bacilli</taxon>
        <taxon>Bacillales</taxon>
        <taxon>Bacillaceae</taxon>
        <taxon>Paracerasibacillus</taxon>
    </lineage>
</organism>
<dbReference type="Proteomes" id="UP001275315">
    <property type="component" value="Unassembled WGS sequence"/>
</dbReference>
<sequence>MKLDQLHIRSCTEDDAEKIAKLYNAFGFGPVTSGYPLKESDIRRFFEQMEIILFLCMEYEENIIATVLFTSVCGQKAAGPHAVWGSKLFIHPQFRNGPLPGILFSKAIVKLTDLGYQYIDVDVDPSHHIALPLYKRVGFIRSSRSYIDYDGFLELRNYLPYVINFLKTGYRVTDLDESLVDSGWKSLLNTKAIQIRSSEKDTFSLYGMETYKYEMTFGDDIIACWIDLQSERVAMMADPRFHFISYSMDGQEVIAGQPITLRFEYENRLAQTVLVTFQTTLGNERMKYKNGRKRRFIRAGEKIVWEENVTPSTQLLGPQLLQTTIKLGTYSFTFHYGIHVKQALEVHLCEKPTMILHQWAPITVAVKNNLPETIVKYYTVQADDEMYLEIENNGAAFIALKGRESKEIPLRIRAKKTGTQLVYVALYDMENQLVYRKEFTFYSILPQANSRYMQAEKAYLEDIQTIVELDAETGSLKLVEKTTDKVVAIEAWPDLDYPFTGAMKRMNRRNIKVLFPKTESKVLLVECKEGYLHFIREITLTRAGFVQIHDYALGNGKNLNFIRGVHYWMHKLRCHFNRELSRSHWCMNSFLLQSMITNICMIQICQVIRAICHAMEFFFE</sequence>
<accession>A0ABU5CS44</accession>